<evidence type="ECO:0000256" key="3">
    <source>
        <dbReference type="ARBA" id="ARBA00022737"/>
    </source>
</evidence>
<dbReference type="GO" id="GO:0005737">
    <property type="term" value="C:cytoplasm"/>
    <property type="evidence" value="ECO:0007669"/>
    <property type="project" value="UniProtKB-ARBA"/>
</dbReference>
<keyword evidence="4" id="KW-0106">Calcium</keyword>
<evidence type="ECO:0000256" key="4">
    <source>
        <dbReference type="ARBA" id="ARBA00022837"/>
    </source>
</evidence>
<evidence type="ECO:0000256" key="1">
    <source>
        <dbReference type="ARBA" id="ARBA00003291"/>
    </source>
</evidence>
<evidence type="ECO:0000313" key="7">
    <source>
        <dbReference type="Proteomes" id="UP000289738"/>
    </source>
</evidence>
<dbReference type="EMBL" id="SDMP01000002">
    <property type="protein sequence ID" value="RYR72039.1"/>
    <property type="molecule type" value="Genomic_DNA"/>
</dbReference>
<reference evidence="6 7" key="1">
    <citation type="submission" date="2019-01" db="EMBL/GenBank/DDBJ databases">
        <title>Sequencing of cultivated peanut Arachis hypogaea provides insights into genome evolution and oil improvement.</title>
        <authorList>
            <person name="Chen X."/>
        </authorList>
    </citation>
    <scope>NUCLEOTIDE SEQUENCE [LARGE SCALE GENOMIC DNA]</scope>
    <source>
        <strain evidence="7">cv. Fuhuasheng</strain>
        <tissue evidence="6">Leaves</tissue>
    </source>
</reference>
<feature type="domain" description="EF-hand" evidence="5">
    <location>
        <begin position="192"/>
        <end position="227"/>
    </location>
</feature>
<evidence type="ECO:0000259" key="5">
    <source>
        <dbReference type="PROSITE" id="PS50222"/>
    </source>
</evidence>
<feature type="domain" description="EF-hand" evidence="5">
    <location>
        <begin position="155"/>
        <end position="190"/>
    </location>
</feature>
<dbReference type="STRING" id="3818.A0A445E9Q0"/>
<dbReference type="PROSITE" id="PS50222">
    <property type="entry name" value="EF_HAND_2"/>
    <property type="match status" value="4"/>
</dbReference>
<dbReference type="InterPro" id="IPR011992">
    <property type="entry name" value="EF-hand-dom_pair"/>
</dbReference>
<dbReference type="GO" id="GO:0043226">
    <property type="term" value="C:organelle"/>
    <property type="evidence" value="ECO:0007669"/>
    <property type="project" value="UniProtKB-ARBA"/>
</dbReference>
<dbReference type="CDD" id="cd00051">
    <property type="entry name" value="EFh"/>
    <property type="match status" value="2"/>
</dbReference>
<dbReference type="AlphaFoldDB" id="A0A445E9Q0"/>
<evidence type="ECO:0000256" key="2">
    <source>
        <dbReference type="ARBA" id="ARBA00022723"/>
    </source>
</evidence>
<dbReference type="SUPFAM" id="SSF47473">
    <property type="entry name" value="EF-hand"/>
    <property type="match status" value="1"/>
</dbReference>
<dbReference type="FunFam" id="1.10.238.10:FF:000089">
    <property type="entry name" value="calmodulin-like protein 3"/>
    <property type="match status" value="1"/>
</dbReference>
<dbReference type="InterPro" id="IPR018247">
    <property type="entry name" value="EF_Hand_1_Ca_BS"/>
</dbReference>
<name>A0A445E9Q0_ARAHY</name>
<gene>
    <name evidence="6" type="ORF">Ahy_A02g006234</name>
</gene>
<dbReference type="InterPro" id="IPR001751">
    <property type="entry name" value="S100/CaBP7/8-like_CS"/>
</dbReference>
<keyword evidence="2" id="KW-0479">Metal-binding</keyword>
<dbReference type="PROSITE" id="PS00018">
    <property type="entry name" value="EF_HAND_1"/>
    <property type="match status" value="4"/>
</dbReference>
<comment type="caution">
    <text evidence="6">The sequence shown here is derived from an EMBL/GenBank/DDBJ whole genome shotgun (WGS) entry which is preliminary data.</text>
</comment>
<dbReference type="PROSITE" id="PS00303">
    <property type="entry name" value="S100_CABP"/>
    <property type="match status" value="1"/>
</dbReference>
<dbReference type="PANTHER" id="PTHR10891">
    <property type="entry name" value="EF-HAND CALCIUM-BINDING DOMAIN CONTAINING PROTEIN"/>
    <property type="match status" value="1"/>
</dbReference>
<dbReference type="InterPro" id="IPR039647">
    <property type="entry name" value="EF_hand_pair_protein_CML-like"/>
</dbReference>
<protein>
    <recommendedName>
        <fullName evidence="5">EF-hand domain-containing protein</fullName>
    </recommendedName>
</protein>
<organism evidence="6 7">
    <name type="scientific">Arachis hypogaea</name>
    <name type="common">Peanut</name>
    <dbReference type="NCBI Taxonomy" id="3818"/>
    <lineage>
        <taxon>Eukaryota</taxon>
        <taxon>Viridiplantae</taxon>
        <taxon>Streptophyta</taxon>
        <taxon>Embryophyta</taxon>
        <taxon>Tracheophyta</taxon>
        <taxon>Spermatophyta</taxon>
        <taxon>Magnoliopsida</taxon>
        <taxon>eudicotyledons</taxon>
        <taxon>Gunneridae</taxon>
        <taxon>Pentapetalae</taxon>
        <taxon>rosids</taxon>
        <taxon>fabids</taxon>
        <taxon>Fabales</taxon>
        <taxon>Fabaceae</taxon>
        <taxon>Papilionoideae</taxon>
        <taxon>50 kb inversion clade</taxon>
        <taxon>dalbergioids sensu lato</taxon>
        <taxon>Dalbergieae</taxon>
        <taxon>Pterocarpus clade</taxon>
        <taxon>Arachis</taxon>
    </lineage>
</organism>
<feature type="domain" description="EF-hand" evidence="5">
    <location>
        <begin position="101"/>
        <end position="136"/>
    </location>
</feature>
<dbReference type="Gene3D" id="1.10.238.10">
    <property type="entry name" value="EF-hand"/>
    <property type="match status" value="2"/>
</dbReference>
<feature type="domain" description="EF-hand" evidence="5">
    <location>
        <begin position="63"/>
        <end position="98"/>
    </location>
</feature>
<dbReference type="Pfam" id="PF13499">
    <property type="entry name" value="EF-hand_7"/>
    <property type="match status" value="2"/>
</dbReference>
<dbReference type="GO" id="GO:0005509">
    <property type="term" value="F:calcium ion binding"/>
    <property type="evidence" value="ECO:0007669"/>
    <property type="project" value="InterPro"/>
</dbReference>
<dbReference type="FunFam" id="1.10.238.10:FF:000178">
    <property type="entry name" value="Calmodulin-2 A"/>
    <property type="match status" value="1"/>
</dbReference>
<comment type="function">
    <text evidence="1">Potential calcium sensor.</text>
</comment>
<proteinExistence type="predicted"/>
<sequence length="231" mass="26681">MLQPFTPFFSFLHRKSKSLFNLPKPAPSSSCCSCWCWRRQRPRRKFSPSFDFDEFSASFLDMNLSRQFQQVFKLIDSNGDGKISTTELSETLLCLGYNKCMAKKEAERMVRALDFNGDGFVDFDEFMVVMREGIATTEEEEEEEGGKNNNNNSIDQDEYLMDAFHVFDSDKNGLISAKELRRVLVNLGCDRCSIRECKRMIKSVDKNGDGFVDFDEFRSMMKKGLSKSKQN</sequence>
<keyword evidence="7" id="KW-1185">Reference proteome</keyword>
<evidence type="ECO:0000313" key="6">
    <source>
        <dbReference type="EMBL" id="RYR72039.1"/>
    </source>
</evidence>
<keyword evidence="3" id="KW-0677">Repeat</keyword>
<accession>A0A445E9Q0</accession>
<dbReference type="InterPro" id="IPR002048">
    <property type="entry name" value="EF_hand_dom"/>
</dbReference>
<dbReference type="SMART" id="SM00054">
    <property type="entry name" value="EFh"/>
    <property type="match status" value="4"/>
</dbReference>
<dbReference type="Proteomes" id="UP000289738">
    <property type="component" value="Chromosome A02"/>
</dbReference>